<dbReference type="SUPFAM" id="SSF53756">
    <property type="entry name" value="UDP-Glycosyltransferase/glycogen phosphorylase"/>
    <property type="match status" value="1"/>
</dbReference>
<dbReference type="CDD" id="cd03814">
    <property type="entry name" value="GT4-like"/>
    <property type="match status" value="1"/>
</dbReference>
<feature type="domain" description="Glycosyltransferase subfamily 4-like N-terminal" evidence="1">
    <location>
        <begin position="15"/>
        <end position="165"/>
    </location>
</feature>
<protein>
    <submittedName>
        <fullName evidence="2">Glycosyltransferase family 4 protein</fullName>
        <ecNumber evidence="2">2.4.-.-</ecNumber>
    </submittedName>
</protein>
<accession>A0ABV4NR46</accession>
<sequence length="342" mass="37920">MKILIATDTYPKQLNGVSRVLEKTMKELAVRGHQVKLVSVDEFFSIPLPGYREIRVAIFPGSRLTRIVDDFAPDAIHIMTEGPIGFAMQGYCKKRELKFTTSWLSRLSEYASLRYKIPVNWLHKLLVKFHQAASQTMVTTKSMENEARALGIERVVRWRRGVELDKFHPIKTDVFSGLPRPIMLNVGRVAVEKSLDRFLSINTPGTKVIVGDGPQLGDLKNKFPEVIYLGVKEGKALTECYSGADVFVFPSLTDTFGLVNLEALACGLPIAAYPVTGPRDIIGDAPVGAMDKNLAVAIQRALLYNSDDCIARAKTFSWDIATDDFLSNLVPISVGQPVSAEY</sequence>
<dbReference type="InterPro" id="IPR050194">
    <property type="entry name" value="Glycosyltransferase_grp1"/>
</dbReference>
<dbReference type="GO" id="GO:0016757">
    <property type="term" value="F:glycosyltransferase activity"/>
    <property type="evidence" value="ECO:0007669"/>
    <property type="project" value="UniProtKB-KW"/>
</dbReference>
<organism evidence="2 3">
    <name type="scientific">Microbulbifer echini</name>
    <dbReference type="NCBI Taxonomy" id="1529067"/>
    <lineage>
        <taxon>Bacteria</taxon>
        <taxon>Pseudomonadati</taxon>
        <taxon>Pseudomonadota</taxon>
        <taxon>Gammaproteobacteria</taxon>
        <taxon>Cellvibrionales</taxon>
        <taxon>Microbulbiferaceae</taxon>
        <taxon>Microbulbifer</taxon>
    </lineage>
</organism>
<keyword evidence="2" id="KW-0808">Transferase</keyword>
<dbReference type="RefSeq" id="WP_371843926.1">
    <property type="nucleotide sequence ID" value="NZ_JBGMEL010000012.1"/>
</dbReference>
<dbReference type="PANTHER" id="PTHR45947">
    <property type="entry name" value="SULFOQUINOVOSYL TRANSFERASE SQD2"/>
    <property type="match status" value="1"/>
</dbReference>
<keyword evidence="2" id="KW-0328">Glycosyltransferase</keyword>
<keyword evidence="3" id="KW-1185">Reference proteome</keyword>
<dbReference type="EC" id="2.4.-.-" evidence="2"/>
<gene>
    <name evidence="2" type="ORF">ACCI51_12975</name>
</gene>
<dbReference type="EMBL" id="JBGMEL010000012">
    <property type="protein sequence ID" value="MFA0791464.1"/>
    <property type="molecule type" value="Genomic_DNA"/>
</dbReference>
<evidence type="ECO:0000313" key="2">
    <source>
        <dbReference type="EMBL" id="MFA0791464.1"/>
    </source>
</evidence>
<dbReference type="Proteomes" id="UP001569414">
    <property type="component" value="Unassembled WGS sequence"/>
</dbReference>
<dbReference type="InterPro" id="IPR028098">
    <property type="entry name" value="Glyco_trans_4-like_N"/>
</dbReference>
<dbReference type="Pfam" id="PF13692">
    <property type="entry name" value="Glyco_trans_1_4"/>
    <property type="match status" value="1"/>
</dbReference>
<dbReference type="Pfam" id="PF13439">
    <property type="entry name" value="Glyco_transf_4"/>
    <property type="match status" value="1"/>
</dbReference>
<proteinExistence type="predicted"/>
<evidence type="ECO:0000313" key="3">
    <source>
        <dbReference type="Proteomes" id="UP001569414"/>
    </source>
</evidence>
<dbReference type="Gene3D" id="3.40.50.2000">
    <property type="entry name" value="Glycogen Phosphorylase B"/>
    <property type="match status" value="2"/>
</dbReference>
<dbReference type="PANTHER" id="PTHR45947:SF3">
    <property type="entry name" value="SULFOQUINOVOSYL TRANSFERASE SQD2"/>
    <property type="match status" value="1"/>
</dbReference>
<name>A0ABV4NR46_9GAMM</name>
<reference evidence="2 3" key="1">
    <citation type="submission" date="2024-08" db="EMBL/GenBank/DDBJ databases">
        <authorList>
            <person name="Ishaq N."/>
        </authorList>
    </citation>
    <scope>NUCLEOTIDE SEQUENCE [LARGE SCALE GENOMIC DNA]</scope>
    <source>
        <strain evidence="2 3">JCM 30400</strain>
    </source>
</reference>
<comment type="caution">
    <text evidence="2">The sequence shown here is derived from an EMBL/GenBank/DDBJ whole genome shotgun (WGS) entry which is preliminary data.</text>
</comment>
<evidence type="ECO:0000259" key="1">
    <source>
        <dbReference type="Pfam" id="PF13439"/>
    </source>
</evidence>